<dbReference type="PANTHER" id="PTHR14224:SF24">
    <property type="entry name" value="MELANOMA ANTIGEN PREFERENTIALLY EXPRESSED IN TUMORS"/>
    <property type="match status" value="1"/>
</dbReference>
<dbReference type="Proteomes" id="UP001623349">
    <property type="component" value="Unassembled WGS sequence"/>
</dbReference>
<accession>A0ABQ0EQ76</accession>
<organism evidence="4 5">
    <name type="scientific">Apodemus speciosus</name>
    <name type="common">Large Japanese field mouse</name>
    <dbReference type="NCBI Taxonomy" id="105296"/>
    <lineage>
        <taxon>Eukaryota</taxon>
        <taxon>Metazoa</taxon>
        <taxon>Chordata</taxon>
        <taxon>Craniata</taxon>
        <taxon>Vertebrata</taxon>
        <taxon>Euteleostomi</taxon>
        <taxon>Mammalia</taxon>
        <taxon>Eutheria</taxon>
        <taxon>Euarchontoglires</taxon>
        <taxon>Glires</taxon>
        <taxon>Rodentia</taxon>
        <taxon>Myomorpha</taxon>
        <taxon>Muroidea</taxon>
        <taxon>Muridae</taxon>
        <taxon>Murinae</taxon>
        <taxon>Apodemus</taxon>
    </lineage>
</organism>
<dbReference type="Gene3D" id="3.80.10.10">
    <property type="entry name" value="Ribonuclease Inhibitor"/>
    <property type="match status" value="1"/>
</dbReference>
<proteinExistence type="inferred from homology"/>
<evidence type="ECO:0000313" key="5">
    <source>
        <dbReference type="Proteomes" id="UP001623349"/>
    </source>
</evidence>
<sequence length="478" mass="55873">MSNKPPLTLQELAGQNLLRNEALAIITLENLPTIFLPLLLKQAYDGNHFKVLRTIVSSWPFPRLPLGALKKRTPYLETQLQVVLEEIDKLLIQEVRPRHFMLSVLDLRSVGQSYSDVWPRSMDDWLPKTTQEDPCCSKTLMTYPLKVVVNLHLKDRGQSRLFSYLVQWSDRRKGLLQLYCKELQIWSPFHQNYRRLSQKVNLEYVETLGLHSSCSSSFLRYFAPYLRQMRNLRKFVLSNIREENVISPEKRRRIITRFTLQILKLESLKMLHLDAVCFLEGYLDQLLGSVKTSLDDLAVTHYNLSVSEWNHLSEFPCVSQLQKLSLENVRLTDLSPEPLRVLLVKAEPTLVALDLEDCHLKDVQLYAILPALSRCSKLTNFSFYGNQISRSAMKDLLHHTARLIHLKLELYPVPQDSYDYSGTPHMQRMQQHCDELMNLLKTIREPGRVFFGTDRCDQCSNRYIYNKTVMCDCRRSYY</sequence>
<dbReference type="PANTHER" id="PTHR14224">
    <property type="entry name" value="SIMILAR TO PREFERENTIALLY EXPRESSED ANTIGEN IN MELANOMA-LIKE 3"/>
    <property type="match status" value="1"/>
</dbReference>
<evidence type="ECO:0000313" key="4">
    <source>
        <dbReference type="EMBL" id="GAB1289204.1"/>
    </source>
</evidence>
<dbReference type="EMBL" id="BAAFST010000004">
    <property type="protein sequence ID" value="GAB1289204.1"/>
    <property type="molecule type" value="Genomic_DNA"/>
</dbReference>
<gene>
    <name evidence="4" type="ORF">APTSU1_000443400</name>
</gene>
<comment type="similarity">
    <text evidence="1">Belongs to the PRAME family.</text>
</comment>
<name>A0ABQ0EQ76_APOSI</name>
<protein>
    <submittedName>
        <fullName evidence="4">PRAME-like 15</fullName>
    </submittedName>
</protein>
<keyword evidence="5" id="KW-1185">Reference proteome</keyword>
<dbReference type="InterPro" id="IPR026271">
    <property type="entry name" value="PRAME"/>
</dbReference>
<evidence type="ECO:0000256" key="1">
    <source>
        <dbReference type="ARBA" id="ARBA00009608"/>
    </source>
</evidence>
<dbReference type="PIRSF" id="PIRSF038286">
    <property type="entry name" value="PRAME"/>
    <property type="match status" value="1"/>
</dbReference>
<keyword evidence="2" id="KW-0433">Leucine-rich repeat</keyword>
<comment type="caution">
    <text evidence="4">The sequence shown here is derived from an EMBL/GenBank/DDBJ whole genome shotgun (WGS) entry which is preliminary data.</text>
</comment>
<dbReference type="InterPro" id="IPR050694">
    <property type="entry name" value="LRRC14/PRAME"/>
</dbReference>
<evidence type="ECO:0000256" key="2">
    <source>
        <dbReference type="ARBA" id="ARBA00022614"/>
    </source>
</evidence>
<evidence type="ECO:0000256" key="3">
    <source>
        <dbReference type="ARBA" id="ARBA00022737"/>
    </source>
</evidence>
<dbReference type="InterPro" id="IPR032675">
    <property type="entry name" value="LRR_dom_sf"/>
</dbReference>
<reference evidence="4 5" key="1">
    <citation type="submission" date="2024-08" db="EMBL/GenBank/DDBJ databases">
        <title>The draft genome of Apodemus speciosus.</title>
        <authorList>
            <person name="Nabeshima K."/>
            <person name="Suzuki S."/>
            <person name="Onuma M."/>
        </authorList>
    </citation>
    <scope>NUCLEOTIDE SEQUENCE [LARGE SCALE GENOMIC DNA]</scope>
    <source>
        <strain evidence="4">IB14-021</strain>
    </source>
</reference>
<keyword evidence="3" id="KW-0677">Repeat</keyword>
<dbReference type="SUPFAM" id="SSF52047">
    <property type="entry name" value="RNI-like"/>
    <property type="match status" value="1"/>
</dbReference>